<protein>
    <submittedName>
        <fullName evidence="1">Uncharacterized protein</fullName>
    </submittedName>
</protein>
<accession>A0AAD4BAU8</accession>
<keyword evidence="2" id="KW-1185">Reference proteome</keyword>
<gene>
    <name evidence="1" type="ORF">L210DRAFT_687830</name>
</gene>
<evidence type="ECO:0000313" key="1">
    <source>
        <dbReference type="EMBL" id="KAF8415228.1"/>
    </source>
</evidence>
<name>A0AAD4BAU8_BOLED</name>
<dbReference type="Proteomes" id="UP001194468">
    <property type="component" value="Unassembled WGS sequence"/>
</dbReference>
<comment type="caution">
    <text evidence="1">The sequence shown here is derived from an EMBL/GenBank/DDBJ whole genome shotgun (WGS) entry which is preliminary data.</text>
</comment>
<dbReference type="AlphaFoldDB" id="A0AAD4BAU8"/>
<evidence type="ECO:0000313" key="2">
    <source>
        <dbReference type="Proteomes" id="UP001194468"/>
    </source>
</evidence>
<dbReference type="EMBL" id="WHUW01000358">
    <property type="protein sequence ID" value="KAF8415228.1"/>
    <property type="molecule type" value="Genomic_DNA"/>
</dbReference>
<sequence length="133" mass="14944">MRTERMVRNGPKDMHLLSTETLEAACSCNGTDSGTDREGCRLKRRWCEVVVTWSSVVNLNELSLTVDSWRRGESMVTVLNGPTSFGGSMPSDLLTRRLPVFGGTWAMVKVSGQYVPLSKWRLNWMPHYSTSSN</sequence>
<reference evidence="1" key="2">
    <citation type="journal article" date="2020" name="Nat. Commun.">
        <title>Large-scale genome sequencing of mycorrhizal fungi provides insights into the early evolution of symbiotic traits.</title>
        <authorList>
            <person name="Miyauchi S."/>
            <person name="Kiss E."/>
            <person name="Kuo A."/>
            <person name="Drula E."/>
            <person name="Kohler A."/>
            <person name="Sanchez-Garcia M."/>
            <person name="Morin E."/>
            <person name="Andreopoulos B."/>
            <person name="Barry K.W."/>
            <person name="Bonito G."/>
            <person name="Buee M."/>
            <person name="Carver A."/>
            <person name="Chen C."/>
            <person name="Cichocki N."/>
            <person name="Clum A."/>
            <person name="Culley D."/>
            <person name="Crous P.W."/>
            <person name="Fauchery L."/>
            <person name="Girlanda M."/>
            <person name="Hayes R.D."/>
            <person name="Keri Z."/>
            <person name="LaButti K."/>
            <person name="Lipzen A."/>
            <person name="Lombard V."/>
            <person name="Magnuson J."/>
            <person name="Maillard F."/>
            <person name="Murat C."/>
            <person name="Nolan M."/>
            <person name="Ohm R.A."/>
            <person name="Pangilinan J."/>
            <person name="Pereira M.F."/>
            <person name="Perotto S."/>
            <person name="Peter M."/>
            <person name="Pfister S."/>
            <person name="Riley R."/>
            <person name="Sitrit Y."/>
            <person name="Stielow J.B."/>
            <person name="Szollosi G."/>
            <person name="Zifcakova L."/>
            <person name="Stursova M."/>
            <person name="Spatafora J.W."/>
            <person name="Tedersoo L."/>
            <person name="Vaario L.M."/>
            <person name="Yamada A."/>
            <person name="Yan M."/>
            <person name="Wang P."/>
            <person name="Xu J."/>
            <person name="Bruns T."/>
            <person name="Baldrian P."/>
            <person name="Vilgalys R."/>
            <person name="Dunand C."/>
            <person name="Henrissat B."/>
            <person name="Grigoriev I.V."/>
            <person name="Hibbett D."/>
            <person name="Nagy L.G."/>
            <person name="Martin F.M."/>
        </authorList>
    </citation>
    <scope>NUCLEOTIDE SEQUENCE</scope>
    <source>
        <strain evidence="1">BED1</strain>
    </source>
</reference>
<reference evidence="1" key="1">
    <citation type="submission" date="2019-10" db="EMBL/GenBank/DDBJ databases">
        <authorList>
            <consortium name="DOE Joint Genome Institute"/>
            <person name="Kuo A."/>
            <person name="Miyauchi S."/>
            <person name="Kiss E."/>
            <person name="Drula E."/>
            <person name="Kohler A."/>
            <person name="Sanchez-Garcia M."/>
            <person name="Andreopoulos B."/>
            <person name="Barry K.W."/>
            <person name="Bonito G."/>
            <person name="Buee M."/>
            <person name="Carver A."/>
            <person name="Chen C."/>
            <person name="Cichocki N."/>
            <person name="Clum A."/>
            <person name="Culley D."/>
            <person name="Crous P.W."/>
            <person name="Fauchery L."/>
            <person name="Girlanda M."/>
            <person name="Hayes R."/>
            <person name="Keri Z."/>
            <person name="LaButti K."/>
            <person name="Lipzen A."/>
            <person name="Lombard V."/>
            <person name="Magnuson J."/>
            <person name="Maillard F."/>
            <person name="Morin E."/>
            <person name="Murat C."/>
            <person name="Nolan M."/>
            <person name="Ohm R."/>
            <person name="Pangilinan J."/>
            <person name="Pereira M."/>
            <person name="Perotto S."/>
            <person name="Peter M."/>
            <person name="Riley R."/>
            <person name="Sitrit Y."/>
            <person name="Stielow B."/>
            <person name="Szollosi G."/>
            <person name="Zifcakova L."/>
            <person name="Stursova M."/>
            <person name="Spatafora J.W."/>
            <person name="Tedersoo L."/>
            <person name="Vaario L.-M."/>
            <person name="Yamada A."/>
            <person name="Yan M."/>
            <person name="Wang P."/>
            <person name="Xu J."/>
            <person name="Bruns T."/>
            <person name="Baldrian P."/>
            <person name="Vilgalys R."/>
            <person name="Henrissat B."/>
            <person name="Grigoriev I.V."/>
            <person name="Hibbett D."/>
            <person name="Nagy L.G."/>
            <person name="Martin F.M."/>
        </authorList>
    </citation>
    <scope>NUCLEOTIDE SEQUENCE</scope>
    <source>
        <strain evidence="1">BED1</strain>
    </source>
</reference>
<proteinExistence type="predicted"/>
<organism evidence="1 2">
    <name type="scientific">Boletus edulis BED1</name>
    <dbReference type="NCBI Taxonomy" id="1328754"/>
    <lineage>
        <taxon>Eukaryota</taxon>
        <taxon>Fungi</taxon>
        <taxon>Dikarya</taxon>
        <taxon>Basidiomycota</taxon>
        <taxon>Agaricomycotina</taxon>
        <taxon>Agaricomycetes</taxon>
        <taxon>Agaricomycetidae</taxon>
        <taxon>Boletales</taxon>
        <taxon>Boletineae</taxon>
        <taxon>Boletaceae</taxon>
        <taxon>Boletoideae</taxon>
        <taxon>Boletus</taxon>
    </lineage>
</organism>